<dbReference type="EMBL" id="CAEZZT010000009">
    <property type="protein sequence ID" value="CAB4769931.1"/>
    <property type="molecule type" value="Genomic_DNA"/>
</dbReference>
<keyword evidence="1" id="KW-0175">Coiled coil</keyword>
<gene>
    <name evidence="2" type="ORF">UFOPK2918_00227</name>
</gene>
<reference evidence="2" key="1">
    <citation type="submission" date="2020-05" db="EMBL/GenBank/DDBJ databases">
        <authorList>
            <person name="Chiriac C."/>
            <person name="Salcher M."/>
            <person name="Ghai R."/>
            <person name="Kavagutti S V."/>
        </authorList>
    </citation>
    <scope>NUCLEOTIDE SEQUENCE</scope>
</reference>
<protein>
    <submittedName>
        <fullName evidence="2">Unannotated protein</fullName>
    </submittedName>
</protein>
<evidence type="ECO:0000256" key="1">
    <source>
        <dbReference type="SAM" id="Coils"/>
    </source>
</evidence>
<proteinExistence type="predicted"/>
<organism evidence="2">
    <name type="scientific">freshwater metagenome</name>
    <dbReference type="NCBI Taxonomy" id="449393"/>
    <lineage>
        <taxon>unclassified sequences</taxon>
        <taxon>metagenomes</taxon>
        <taxon>ecological metagenomes</taxon>
    </lineage>
</organism>
<feature type="coiled-coil region" evidence="1">
    <location>
        <begin position="576"/>
        <end position="615"/>
    </location>
</feature>
<dbReference type="AlphaFoldDB" id="A0A6J6VC77"/>
<sequence length="678" mass="72056">MKLRILPAIALTFGLASLATPTLASDPALQKISGGAISLTSVATGFPSFYVSSDIDRIPNNFRSGFGWYSTAWPLTDTVIENMQLGLSGSWVTPSNENEPDSIAKQVCANGPDWVRADTINNGARGFDLIQTIEGGLGWLANERFKTVMPKLTIGPVQDCYTNQLQGPGWNFFGFALGFDPTPKNRTGLIQISNQLLIPPDGMPLEPDFTGAQIGYSWMSLPLPTFDHAYNNMAGENSWTMFVNSKNFKGPLAFIAPQFFADGLVSNPIQKGLTLDVKGGRLTSLAAEWAQIPFYKYIDSAGTIYTKIPGLEFPVDANGNMALSRNLTAYGSSALSDGVKSALTSGGSLPLSISPSGIFLPKLNSRTPAVYQEGKTLGNLSSTLAVKAFESQSAYGFSMSGSARLEKLPTYFKEVGNTRIAIPESEAPTALVQASFGGLMQTSSYVYQEPSWWSQSPAASGDITANLNDGSKVIYRWYKFVDQPALQRFEMNQSEKNGIQSAIEKMQKEWANFSMMKDPTSGSLVSFDSGLMVTPPKGLEIGYVPIVVKQMAADQAAVDKAFAAIVTAGKNASSAIAIAAADKAAAEKAAAELKAKQDAEAKAAAEKAAAELKAKQDAEAKAAADKAAADKAAADKAAAAAKAAALKKTTIICIKGKLIKKVTAVKPLCPAGYKKKPK</sequence>
<name>A0A6J6VC77_9ZZZZ</name>
<evidence type="ECO:0000313" key="2">
    <source>
        <dbReference type="EMBL" id="CAB4769931.1"/>
    </source>
</evidence>
<accession>A0A6J6VC77</accession>